<dbReference type="SUPFAM" id="SSF55594">
    <property type="entry name" value="HPr-like"/>
    <property type="match status" value="1"/>
</dbReference>
<name>A0A6L5E5L9_9ENTR</name>
<evidence type="ECO:0000259" key="7">
    <source>
        <dbReference type="PROSITE" id="PS51096"/>
    </source>
</evidence>
<dbReference type="SUPFAM" id="SSF53062">
    <property type="entry name" value="PTS system fructose IIA component-like"/>
    <property type="match status" value="1"/>
</dbReference>
<feature type="domain" description="HPr" evidence="8">
    <location>
        <begin position="157"/>
        <end position="244"/>
    </location>
</feature>
<reference evidence="9 10" key="1">
    <citation type="submission" date="2019-10" db="EMBL/GenBank/DDBJ databases">
        <title>Characterization of a new Citrobacter species.</title>
        <authorList>
            <person name="Goncalves Ribeiro T."/>
            <person name="Izdebski R."/>
            <person name="Urbanowicz P."/>
            <person name="Carmeli Y."/>
            <person name="Gniadkowski M."/>
            <person name="Peixe L."/>
        </authorList>
    </citation>
    <scope>NUCLEOTIDE SEQUENCE [LARGE SCALE GENOMIC DNA]</scope>
    <source>
        <strain evidence="9 10">NMI7905_11</strain>
    </source>
</reference>
<dbReference type="InterPro" id="IPR039643">
    <property type="entry name" value="DhaM"/>
</dbReference>
<organism evidence="9 10">
    <name type="scientific">Citrobacter telavivensis</name>
    <dbReference type="NCBI Taxonomy" id="2653932"/>
    <lineage>
        <taxon>Bacteria</taxon>
        <taxon>Pseudomonadati</taxon>
        <taxon>Pseudomonadota</taxon>
        <taxon>Gammaproteobacteria</taxon>
        <taxon>Enterobacterales</taxon>
        <taxon>Enterobacteriaceae</taxon>
        <taxon>Citrobacter</taxon>
    </lineage>
</organism>
<dbReference type="PRINTS" id="PR00107">
    <property type="entry name" value="PHOSPHOCPHPR"/>
</dbReference>
<dbReference type="PROSITE" id="PS51350">
    <property type="entry name" value="PTS_HPR_DOM"/>
    <property type="match status" value="1"/>
</dbReference>
<dbReference type="Pfam" id="PF03610">
    <property type="entry name" value="EIIA-man"/>
    <property type="match status" value="1"/>
</dbReference>
<dbReference type="InterPro" id="IPR036662">
    <property type="entry name" value="PTS_EIIA_man-typ_sf"/>
</dbReference>
<evidence type="ECO:0000256" key="6">
    <source>
        <dbReference type="ARBA" id="ARBA00046577"/>
    </source>
</evidence>
<comment type="caution">
    <text evidence="9">The sequence shown here is derived from an EMBL/GenBank/DDBJ whole genome shotgun (WGS) entry which is preliminary data.</text>
</comment>
<dbReference type="GO" id="GO:0009401">
    <property type="term" value="P:phosphoenolpyruvate-dependent sugar phosphotransferase system"/>
    <property type="evidence" value="ECO:0007669"/>
    <property type="project" value="InterPro"/>
</dbReference>
<comment type="catalytic activity">
    <reaction evidence="1">
        <text>dihydroxyacetone + phosphoenolpyruvate = dihydroxyacetone phosphate + pyruvate</text>
        <dbReference type="Rhea" id="RHEA:18381"/>
        <dbReference type="ChEBI" id="CHEBI:15361"/>
        <dbReference type="ChEBI" id="CHEBI:16016"/>
        <dbReference type="ChEBI" id="CHEBI:57642"/>
        <dbReference type="ChEBI" id="CHEBI:58702"/>
        <dbReference type="EC" id="2.7.1.121"/>
    </reaction>
</comment>
<dbReference type="NCBIfam" id="TIGR02364">
    <property type="entry name" value="dha_pts"/>
    <property type="match status" value="1"/>
</dbReference>
<dbReference type="InterPro" id="IPR008731">
    <property type="entry name" value="PTS_EIN"/>
</dbReference>
<dbReference type="NCBIfam" id="NF008478">
    <property type="entry name" value="PRK11377.1"/>
    <property type="match status" value="1"/>
</dbReference>
<dbReference type="InterPro" id="IPR035895">
    <property type="entry name" value="HPr-like_sf"/>
</dbReference>
<keyword evidence="9" id="KW-0418">Kinase</keyword>
<dbReference type="GO" id="GO:0019563">
    <property type="term" value="P:glycerol catabolic process"/>
    <property type="evidence" value="ECO:0007669"/>
    <property type="project" value="InterPro"/>
</dbReference>
<evidence type="ECO:0000256" key="1">
    <source>
        <dbReference type="ARBA" id="ARBA00001113"/>
    </source>
</evidence>
<dbReference type="InterPro" id="IPR036637">
    <property type="entry name" value="Phosphohistidine_dom_sf"/>
</dbReference>
<evidence type="ECO:0000313" key="10">
    <source>
        <dbReference type="Proteomes" id="UP000475079"/>
    </source>
</evidence>
<evidence type="ECO:0000256" key="5">
    <source>
        <dbReference type="ARBA" id="ARBA00022679"/>
    </source>
</evidence>
<dbReference type="Pfam" id="PF00391">
    <property type="entry name" value="PEP-utilizers"/>
    <property type="match status" value="1"/>
</dbReference>
<sequence>MVNLVIVSHSARLGEGVGELAQQMLMGGNCKIAIAAGIDDPQNPIGTDPIKVMEAIESVADTDHVLVMMDIGSALLSAETALDLLDPTIAAKVRLCAAPLVEGTLAATVSAAAGADIDKVIADATNALEAKREQLGLPSSASETRITPTFIAQDAAAKSVSVVIKNPNGLHIRPASRLVATLSAFNADLLLEKNGKCVTPDSLNQISLLQVRCHDTVRLLASGEQADDALAAFSRLAAENFGESLEDAAVVTSSTADITGNAFCYAPTLPPIRQASDRSPGAEQARLRNALDLTLLDLMTLITRAEENWPGDLAAIFSGHHMLLDDPELFDTACGLLRSEHCTAEYAWQQVLSSLSTQYRQLDDAYLQARYIDIDDLLHRTLRHLLQSPLVLPDVSAPAILVADNLFPSTVPELDPHVVKGICLREGSSLAHGTLIAREMGIAWVCQQGDALNDVQTGERLTLDVARNRAIRERKPL</sequence>
<dbReference type="Pfam" id="PF05524">
    <property type="entry name" value="PEP-utilisers_N"/>
    <property type="match status" value="1"/>
</dbReference>
<dbReference type="Gene3D" id="3.40.50.510">
    <property type="entry name" value="Phosphotransferase system, mannose-type IIA component"/>
    <property type="match status" value="1"/>
</dbReference>
<dbReference type="Proteomes" id="UP000475079">
    <property type="component" value="Unassembled WGS sequence"/>
</dbReference>
<dbReference type="SUPFAM" id="SSF47831">
    <property type="entry name" value="Enzyme I of the PEP:sugar phosphotransferase system HPr-binding (sub)domain"/>
    <property type="match status" value="1"/>
</dbReference>
<dbReference type="InterPro" id="IPR008279">
    <property type="entry name" value="PEP-util_enz_mobile_dom"/>
</dbReference>
<comment type="function">
    <text evidence="2">Component of the dihydroxyacetone kinase complex, which is responsible for the phosphoenolpyruvate (PEP)-dependent phosphorylation of dihydroxyacetone. DhaM serves as the phosphoryl donor. Is phosphorylated by phosphoenolpyruvate in an EI- and HPr-dependent reaction, and a phosphorelay system on histidine residues finally leads to phosphoryl transfer to DhaL and dihydroxyacetone.</text>
</comment>
<proteinExistence type="inferred from homology"/>
<dbReference type="InterPro" id="IPR000032">
    <property type="entry name" value="HPr-like"/>
</dbReference>
<dbReference type="PROSITE" id="PS51096">
    <property type="entry name" value="PTS_EIIA_TYPE_4"/>
    <property type="match status" value="1"/>
</dbReference>
<evidence type="ECO:0000256" key="3">
    <source>
        <dbReference type="ARBA" id="ARBA00007837"/>
    </source>
</evidence>
<keyword evidence="10" id="KW-1185">Reference proteome</keyword>
<evidence type="ECO:0000256" key="4">
    <source>
        <dbReference type="ARBA" id="ARBA00012095"/>
    </source>
</evidence>
<dbReference type="InterPro" id="IPR012844">
    <property type="entry name" value="DhaM_N"/>
</dbReference>
<dbReference type="Pfam" id="PF00381">
    <property type="entry name" value="PTS-HPr"/>
    <property type="match status" value="1"/>
</dbReference>
<dbReference type="GO" id="GO:0047324">
    <property type="term" value="F:phosphoenolpyruvate-glycerone phosphotransferase activity"/>
    <property type="evidence" value="ECO:0007669"/>
    <property type="project" value="UniProtKB-EC"/>
</dbReference>
<accession>A0A6L5E5L9</accession>
<dbReference type="Gene3D" id="3.30.1340.10">
    <property type="entry name" value="HPr-like"/>
    <property type="match status" value="1"/>
</dbReference>
<evidence type="ECO:0000259" key="8">
    <source>
        <dbReference type="PROSITE" id="PS51350"/>
    </source>
</evidence>
<dbReference type="Gene3D" id="1.10.274.10">
    <property type="entry name" value="PtsI, HPr-binding domain"/>
    <property type="match status" value="1"/>
</dbReference>
<dbReference type="SUPFAM" id="SSF52009">
    <property type="entry name" value="Phosphohistidine domain"/>
    <property type="match status" value="1"/>
</dbReference>
<dbReference type="Gene3D" id="3.50.30.10">
    <property type="entry name" value="Phosphohistidine domain"/>
    <property type="match status" value="1"/>
</dbReference>
<evidence type="ECO:0000313" key="9">
    <source>
        <dbReference type="EMBL" id="MPQ50311.1"/>
    </source>
</evidence>
<dbReference type="GO" id="GO:0016020">
    <property type="term" value="C:membrane"/>
    <property type="evidence" value="ECO:0007669"/>
    <property type="project" value="InterPro"/>
</dbReference>
<comment type="similarity">
    <text evidence="3">Belongs to the PEP-utilizing enzyme family.</text>
</comment>
<dbReference type="PANTHER" id="PTHR38594">
    <property type="entry name" value="PEP-DEPENDENT DIHYDROXYACETONE KINASE, PHOSPHORYL DONOR SUBUNIT DHAM"/>
    <property type="match status" value="1"/>
</dbReference>
<dbReference type="AlphaFoldDB" id="A0A6L5E5L9"/>
<feature type="domain" description="PTS EIIA type-4" evidence="7">
    <location>
        <begin position="1"/>
        <end position="135"/>
    </location>
</feature>
<keyword evidence="5 9" id="KW-0808">Transferase</keyword>
<dbReference type="EMBL" id="WHIY01000003">
    <property type="protein sequence ID" value="MPQ50311.1"/>
    <property type="molecule type" value="Genomic_DNA"/>
</dbReference>
<dbReference type="RefSeq" id="WP_152404258.1">
    <property type="nucleotide sequence ID" value="NZ_WHIY01000003.1"/>
</dbReference>
<dbReference type="InterPro" id="IPR036618">
    <property type="entry name" value="PtsI_HPr-bd_sf"/>
</dbReference>
<dbReference type="PANTHER" id="PTHR38594:SF1">
    <property type="entry name" value="PEP-DEPENDENT DIHYDROXYACETONE KINASE, PHOSPHORYL DONOR SUBUNIT DHAM"/>
    <property type="match status" value="1"/>
</dbReference>
<protein>
    <recommendedName>
        <fullName evidence="4">phosphoenolpyruvate--glycerone phosphotransferase</fullName>
        <ecNumber evidence="4">2.7.1.121</ecNumber>
    </recommendedName>
</protein>
<comment type="subunit">
    <text evidence="6">Homodimer. The dihydroxyacetone kinase complex is composed of a homodimer of DhaM, a homodimer of DhaK and the subunit DhaL.</text>
</comment>
<dbReference type="InterPro" id="IPR004701">
    <property type="entry name" value="PTS_EIIA_man-typ"/>
</dbReference>
<gene>
    <name evidence="9" type="primary">dhaM</name>
    <name evidence="9" type="ORF">GBB84_05210</name>
</gene>
<dbReference type="CDD" id="cd00367">
    <property type="entry name" value="PTS-HPr_like"/>
    <property type="match status" value="1"/>
</dbReference>
<dbReference type="NCBIfam" id="TIGR01003">
    <property type="entry name" value="PTS_HPr_family"/>
    <property type="match status" value="1"/>
</dbReference>
<dbReference type="EC" id="2.7.1.121" evidence="4"/>
<evidence type="ECO:0000256" key="2">
    <source>
        <dbReference type="ARBA" id="ARBA00002788"/>
    </source>
</evidence>